<dbReference type="GO" id="GO:0004190">
    <property type="term" value="F:aspartic-type endopeptidase activity"/>
    <property type="evidence" value="ECO:0007669"/>
    <property type="project" value="UniProtKB-EC"/>
</dbReference>
<dbReference type="InterPro" id="IPR001872">
    <property type="entry name" value="Peptidase_A8"/>
</dbReference>
<feature type="transmembrane region" description="Helical" evidence="9">
    <location>
        <begin position="107"/>
        <end position="127"/>
    </location>
</feature>
<comment type="caution">
    <text evidence="12">The sequence shown here is derived from an EMBL/GenBank/DDBJ whole genome shotgun (WGS) entry which is preliminary data.</text>
</comment>
<dbReference type="EC" id="3.4.23.36" evidence="9"/>
<keyword evidence="5 9" id="KW-0064">Aspartyl protease</keyword>
<feature type="active site" evidence="9">
    <location>
        <position position="133"/>
    </location>
</feature>
<evidence type="ECO:0000256" key="3">
    <source>
        <dbReference type="ARBA" id="ARBA00022670"/>
    </source>
</evidence>
<organism evidence="12 13">
    <name type="scientific">Massilia pinisoli</name>
    <dbReference type="NCBI Taxonomy" id="1772194"/>
    <lineage>
        <taxon>Bacteria</taxon>
        <taxon>Pseudomonadati</taxon>
        <taxon>Pseudomonadota</taxon>
        <taxon>Betaproteobacteria</taxon>
        <taxon>Burkholderiales</taxon>
        <taxon>Oxalobacteraceae</taxon>
        <taxon>Telluria group</taxon>
        <taxon>Massilia</taxon>
    </lineage>
</organism>
<evidence type="ECO:0000256" key="11">
    <source>
        <dbReference type="RuleBase" id="RU004181"/>
    </source>
</evidence>
<sequence length="173" mass="19274">MASKKKPTFSAVSSRSGGSLTPWLGIAFIVILLDQITKITITRMFSLGEEKPITGFFNLVLAYNKGAAFNFLSDQSGWQRYLFAGIAIAAVCFIIYLLRKHAGQRTFCWALALIMGGALGNLIDRIAHGHVIDFLDFYWRGLQHFPAFNIADTAISIGAFLFIVDELRRVNKH</sequence>
<gene>
    <name evidence="9 12" type="primary">lspA</name>
    <name evidence="12" type="ORF">NX784_06560</name>
</gene>
<evidence type="ECO:0000256" key="8">
    <source>
        <dbReference type="ARBA" id="ARBA00023136"/>
    </source>
</evidence>
<proteinExistence type="inferred from homology"/>
<keyword evidence="3 9" id="KW-0645">Protease</keyword>
<keyword evidence="8 9" id="KW-0472">Membrane</keyword>
<keyword evidence="4 9" id="KW-0812">Transmembrane</keyword>
<evidence type="ECO:0000256" key="10">
    <source>
        <dbReference type="RuleBase" id="RU000594"/>
    </source>
</evidence>
<comment type="pathway">
    <text evidence="9">Protein modification; lipoprotein biosynthesis (signal peptide cleavage).</text>
</comment>
<feature type="transmembrane region" description="Helical" evidence="9">
    <location>
        <begin position="20"/>
        <end position="41"/>
    </location>
</feature>
<comment type="subcellular location">
    <subcellularLocation>
        <location evidence="9">Cell membrane</location>
        <topology evidence="9">Multi-pass membrane protein</topology>
    </subcellularLocation>
</comment>
<dbReference type="Proteomes" id="UP001204151">
    <property type="component" value="Unassembled WGS sequence"/>
</dbReference>
<feature type="transmembrane region" description="Helical" evidence="9">
    <location>
        <begin position="78"/>
        <end position="98"/>
    </location>
</feature>
<evidence type="ECO:0000256" key="6">
    <source>
        <dbReference type="ARBA" id="ARBA00022801"/>
    </source>
</evidence>
<keyword evidence="13" id="KW-1185">Reference proteome</keyword>
<evidence type="ECO:0000256" key="4">
    <source>
        <dbReference type="ARBA" id="ARBA00022692"/>
    </source>
</evidence>
<dbReference type="RefSeq" id="WP_258815860.1">
    <property type="nucleotide sequence ID" value="NZ_JANUGW010000004.1"/>
</dbReference>
<evidence type="ECO:0000256" key="1">
    <source>
        <dbReference type="ARBA" id="ARBA00006139"/>
    </source>
</evidence>
<evidence type="ECO:0000256" key="5">
    <source>
        <dbReference type="ARBA" id="ARBA00022750"/>
    </source>
</evidence>
<dbReference type="PANTHER" id="PTHR33695:SF1">
    <property type="entry name" value="LIPOPROTEIN SIGNAL PEPTIDASE"/>
    <property type="match status" value="1"/>
</dbReference>
<evidence type="ECO:0000256" key="7">
    <source>
        <dbReference type="ARBA" id="ARBA00022989"/>
    </source>
</evidence>
<reference evidence="12 13" key="1">
    <citation type="submission" date="2022-08" db="EMBL/GenBank/DDBJ databases">
        <title>Reclassification of Massilia species as members of the genera Telluria, Duganella, Pseudoduganella, Mokoshia gen. nov. and Zemynaea gen. nov. using orthogonal and non-orthogonal genome-based approaches.</title>
        <authorList>
            <person name="Bowman J.P."/>
        </authorList>
    </citation>
    <scope>NUCLEOTIDE SEQUENCE [LARGE SCALE GENOMIC DNA]</scope>
    <source>
        <strain evidence="12 13">JCM 31316</strain>
    </source>
</reference>
<comment type="function">
    <text evidence="9 10">This protein specifically catalyzes the removal of signal peptides from prolipoproteins.</text>
</comment>
<dbReference type="HAMAP" id="MF_00161">
    <property type="entry name" value="LspA"/>
    <property type="match status" value="1"/>
</dbReference>
<keyword evidence="6 9" id="KW-0378">Hydrolase</keyword>
<name>A0ABT1ZMV2_9BURK</name>
<dbReference type="PRINTS" id="PR00781">
    <property type="entry name" value="LIPOSIGPTASE"/>
</dbReference>
<comment type="similarity">
    <text evidence="1 9 11">Belongs to the peptidase A8 family.</text>
</comment>
<evidence type="ECO:0000256" key="9">
    <source>
        <dbReference type="HAMAP-Rule" id="MF_00161"/>
    </source>
</evidence>
<protein>
    <recommendedName>
        <fullName evidence="9">Lipoprotein signal peptidase</fullName>
        <ecNumber evidence="9">3.4.23.36</ecNumber>
    </recommendedName>
    <alternativeName>
        <fullName evidence="9">Prolipoprotein signal peptidase</fullName>
    </alternativeName>
    <alternativeName>
        <fullName evidence="9">Signal peptidase II</fullName>
        <shortName evidence="9">SPase II</shortName>
    </alternativeName>
</protein>
<dbReference type="NCBIfam" id="TIGR00077">
    <property type="entry name" value="lspA"/>
    <property type="match status" value="1"/>
</dbReference>
<evidence type="ECO:0000256" key="2">
    <source>
        <dbReference type="ARBA" id="ARBA00022475"/>
    </source>
</evidence>
<feature type="active site" evidence="9">
    <location>
        <position position="152"/>
    </location>
</feature>
<keyword evidence="7 9" id="KW-1133">Transmembrane helix</keyword>
<evidence type="ECO:0000313" key="13">
    <source>
        <dbReference type="Proteomes" id="UP001204151"/>
    </source>
</evidence>
<dbReference type="Pfam" id="PF01252">
    <property type="entry name" value="Peptidase_A8"/>
    <property type="match status" value="1"/>
</dbReference>
<feature type="transmembrane region" description="Helical" evidence="9">
    <location>
        <begin position="147"/>
        <end position="164"/>
    </location>
</feature>
<accession>A0ABT1ZMV2</accession>
<comment type="catalytic activity">
    <reaction evidence="9 10">
        <text>Release of signal peptides from bacterial membrane prolipoproteins. Hydrolyzes -Xaa-Yaa-Zaa-|-(S,diacylglyceryl)Cys-, in which Xaa is hydrophobic (preferably Leu), and Yaa (Ala or Ser) and Zaa (Gly or Ala) have small, neutral side chains.</text>
        <dbReference type="EC" id="3.4.23.36"/>
    </reaction>
</comment>
<evidence type="ECO:0000313" key="12">
    <source>
        <dbReference type="EMBL" id="MCS0581247.1"/>
    </source>
</evidence>
<dbReference type="PANTHER" id="PTHR33695">
    <property type="entry name" value="LIPOPROTEIN SIGNAL PEPTIDASE"/>
    <property type="match status" value="1"/>
</dbReference>
<dbReference type="EMBL" id="JANUGW010000004">
    <property type="protein sequence ID" value="MCS0581247.1"/>
    <property type="molecule type" value="Genomic_DNA"/>
</dbReference>
<dbReference type="PROSITE" id="PS00855">
    <property type="entry name" value="SPASE_II"/>
    <property type="match status" value="1"/>
</dbReference>
<keyword evidence="2 9" id="KW-1003">Cell membrane</keyword>